<dbReference type="EMBL" id="AZIM01007609">
    <property type="protein sequence ID" value="ETE57875.1"/>
    <property type="molecule type" value="Genomic_DNA"/>
</dbReference>
<dbReference type="AlphaFoldDB" id="V8N6Y6"/>
<keyword evidence="3" id="KW-1185">Reference proteome</keyword>
<dbReference type="Proteomes" id="UP000018936">
    <property type="component" value="Unassembled WGS sequence"/>
</dbReference>
<feature type="compositionally biased region" description="Basic and acidic residues" evidence="1">
    <location>
        <begin position="256"/>
        <end position="272"/>
    </location>
</feature>
<name>V8N6Y6_OPHHA</name>
<keyword evidence="2" id="KW-0067">ATP-binding</keyword>
<comment type="caution">
    <text evidence="2">The sequence shown here is derived from an EMBL/GenBank/DDBJ whole genome shotgun (WGS) entry which is preliminary data.</text>
</comment>
<feature type="compositionally biased region" description="Acidic residues" evidence="1">
    <location>
        <begin position="154"/>
        <end position="166"/>
    </location>
</feature>
<feature type="compositionally biased region" description="Basic and acidic residues" evidence="1">
    <location>
        <begin position="420"/>
        <end position="439"/>
    </location>
</feature>
<accession>V8N6Y6</accession>
<feature type="region of interest" description="Disordered" evidence="1">
    <location>
        <begin position="250"/>
        <end position="272"/>
    </location>
</feature>
<feature type="region of interest" description="Disordered" evidence="1">
    <location>
        <begin position="124"/>
        <end position="166"/>
    </location>
</feature>
<protein>
    <submittedName>
        <fullName evidence="2">DEAD-box ATP-dependent RNA helicase 42</fullName>
    </submittedName>
</protein>
<evidence type="ECO:0000313" key="2">
    <source>
        <dbReference type="EMBL" id="ETE57875.1"/>
    </source>
</evidence>
<feature type="compositionally biased region" description="Basic residues" evidence="1">
    <location>
        <begin position="129"/>
        <end position="151"/>
    </location>
</feature>
<dbReference type="GO" id="GO:0004386">
    <property type="term" value="F:helicase activity"/>
    <property type="evidence" value="ECO:0007669"/>
    <property type="project" value="UniProtKB-KW"/>
</dbReference>
<feature type="region of interest" description="Disordered" evidence="1">
    <location>
        <begin position="353"/>
        <end position="439"/>
    </location>
</feature>
<proteinExistence type="predicted"/>
<organism evidence="2 3">
    <name type="scientific">Ophiophagus hannah</name>
    <name type="common">King cobra</name>
    <name type="synonym">Naja hannah</name>
    <dbReference type="NCBI Taxonomy" id="8665"/>
    <lineage>
        <taxon>Eukaryota</taxon>
        <taxon>Metazoa</taxon>
        <taxon>Chordata</taxon>
        <taxon>Craniata</taxon>
        <taxon>Vertebrata</taxon>
        <taxon>Euteleostomi</taxon>
        <taxon>Lepidosauria</taxon>
        <taxon>Squamata</taxon>
        <taxon>Bifurcata</taxon>
        <taxon>Unidentata</taxon>
        <taxon>Episquamata</taxon>
        <taxon>Toxicofera</taxon>
        <taxon>Serpentes</taxon>
        <taxon>Colubroidea</taxon>
        <taxon>Elapidae</taxon>
        <taxon>Elapinae</taxon>
        <taxon>Ophiophagus</taxon>
    </lineage>
</organism>
<reference evidence="2 3" key="1">
    <citation type="journal article" date="2013" name="Proc. Natl. Acad. Sci. U.S.A.">
        <title>The king cobra genome reveals dynamic gene evolution and adaptation in the snake venom system.</title>
        <authorList>
            <person name="Vonk F.J."/>
            <person name="Casewell N.R."/>
            <person name="Henkel C.V."/>
            <person name="Heimberg A.M."/>
            <person name="Jansen H.J."/>
            <person name="McCleary R.J."/>
            <person name="Kerkkamp H.M."/>
            <person name="Vos R.A."/>
            <person name="Guerreiro I."/>
            <person name="Calvete J.J."/>
            <person name="Wuster W."/>
            <person name="Woods A.E."/>
            <person name="Logan J.M."/>
            <person name="Harrison R.A."/>
            <person name="Castoe T.A."/>
            <person name="de Koning A.P."/>
            <person name="Pollock D.D."/>
            <person name="Yandell M."/>
            <person name="Calderon D."/>
            <person name="Renjifo C."/>
            <person name="Currier R.B."/>
            <person name="Salgado D."/>
            <person name="Pla D."/>
            <person name="Sanz L."/>
            <person name="Hyder A.S."/>
            <person name="Ribeiro J.M."/>
            <person name="Arntzen J.W."/>
            <person name="van den Thillart G.E."/>
            <person name="Boetzer M."/>
            <person name="Pirovano W."/>
            <person name="Dirks R.P."/>
            <person name="Spaink H.P."/>
            <person name="Duboule D."/>
            <person name="McGlinn E."/>
            <person name="Kini R.M."/>
            <person name="Richardson M.K."/>
        </authorList>
    </citation>
    <scope>NUCLEOTIDE SEQUENCE</scope>
    <source>
        <tissue evidence="2">Blood</tissue>
    </source>
</reference>
<keyword evidence="2" id="KW-0347">Helicase</keyword>
<evidence type="ECO:0000256" key="1">
    <source>
        <dbReference type="SAM" id="MobiDB-lite"/>
    </source>
</evidence>
<feature type="non-terminal residue" evidence="2">
    <location>
        <position position="1"/>
    </location>
</feature>
<keyword evidence="2" id="KW-0378">Hydrolase</keyword>
<sequence>MHSTARLHGHPQTLSSLNHEPASCLVEEGEPHQASKPLFQARPRSPHQVSDINLLSNQRLVCRSISYKQLGWQIYYPCAGAFLPARKETISWLFACRWFMSHLRNMRSARREWGLWRGREEEEEEEGGRRRRRKKRRRRRRKRKRKRKRRRREEEEEKEEEEEEEEEEDCGVTSSLRICSSPADPNYSPTSVCKKRTKLRGHQGPFTACPYALLSHKKASLVGSPPPLTRCRAWHKSKSRQVLSDQLATFSSKAQKKQDARRRNIKAEERKEPRGGVSLWLTSCPILGENEPKKIMLLTRIAWGQRGGGARLFGFSLEKYRAASLNVAEGPKQQISRKLCVPMRATHRLLKNPAPKHEVPQGCNPERAAPGAASQTRPSCSKGWVLETGQKVSWKVKPDLEQNRARTNTGRKEKAKTRRKEGARGRAEREGEEREGGRE</sequence>
<evidence type="ECO:0000313" key="3">
    <source>
        <dbReference type="Proteomes" id="UP000018936"/>
    </source>
</evidence>
<keyword evidence="2" id="KW-0547">Nucleotide-binding</keyword>
<gene>
    <name evidence="2" type="ORF">L345_16406</name>
</gene>